<dbReference type="AlphaFoldDB" id="A0A645AD25"/>
<organism evidence="1">
    <name type="scientific">bioreactor metagenome</name>
    <dbReference type="NCBI Taxonomy" id="1076179"/>
    <lineage>
        <taxon>unclassified sequences</taxon>
        <taxon>metagenomes</taxon>
        <taxon>ecological metagenomes</taxon>
    </lineage>
</organism>
<evidence type="ECO:0000313" key="1">
    <source>
        <dbReference type="EMBL" id="MPM51105.1"/>
    </source>
</evidence>
<reference evidence="1" key="1">
    <citation type="submission" date="2019-08" db="EMBL/GenBank/DDBJ databases">
        <authorList>
            <person name="Kucharzyk K."/>
            <person name="Murdoch R.W."/>
            <person name="Higgins S."/>
            <person name="Loffler F."/>
        </authorList>
    </citation>
    <scope>NUCLEOTIDE SEQUENCE</scope>
</reference>
<accession>A0A645AD25</accession>
<comment type="caution">
    <text evidence="1">The sequence shown here is derived from an EMBL/GenBank/DDBJ whole genome shotgun (WGS) entry which is preliminary data.</text>
</comment>
<name>A0A645AD25_9ZZZZ</name>
<sequence>MKSRKSGLTLITALSQFITYWQRIGEEEYDIGVSEQRQVVCQWSEAACQSVRQQLTDSGRKYAVFGSNFEYGDIAEYDLLEYELITEKLYKNMTWPEYLWIISDKPASLANAATQMRINEGTWSAWSTYSGEDNRTECEDNADCEYRTKWVYRTKSASWGNWSAYSVSFPLDCNDNADCTWQKQIFYNKRTGSWNAYSSYANQYPADCNDNADCTWKSLKYYRYRTASAKGTYSAWKSSCSVTDDYRCSSYYKYTCKKNLSVNTRYSATSYAVNTQGLCDSGYKVSSKSAGYRYQYLQWSAWSTYSTASCSSSVGYRKCESETRYATSKRTWSSWTGYNQLTCISDANTQCSGPVSYYRTKYRYWSAWSPNSDISCTENADTKCEKEKQYAYKYRNWSGWSGWVPYDPAIKIDNNQKVTFRINQGLETWDRVAGTSTIIGEGCYYLNETKDISSGYQPVTNHYIKTSLTTLGTKPAMTESEIENLGNLIAEAVMKNLTAQELLKSYGKINQTLWKTEGRNKLFNYYQNGMTVKGKLLNSLIFIPYIYVREHYRAVQQMMNIMGYNGDYQLINTNERKQVFSEEGTLQAVNKTSLNDSRVIYYDYQDPLADYSVLPGNWSGYDALLDELKNADFEEYELRITLSNSDIAELNSYLDNGGYQRLGNCDMLRHFSYLFIDPSGKLKTWLGSVESGCQIVNSD</sequence>
<proteinExistence type="predicted"/>
<gene>
    <name evidence="1" type="ORF">SDC9_97851</name>
</gene>
<dbReference type="EMBL" id="VSSQ01013265">
    <property type="protein sequence ID" value="MPM51105.1"/>
    <property type="molecule type" value="Genomic_DNA"/>
</dbReference>
<protein>
    <submittedName>
        <fullName evidence="1">Uncharacterized protein</fullName>
    </submittedName>
</protein>